<name>A0A0N4XYB5_NIPBR</name>
<evidence type="ECO:0000313" key="3">
    <source>
        <dbReference type="WBParaSite" id="NBR_0000806201-mRNA-1"/>
    </source>
</evidence>
<reference evidence="1 2" key="2">
    <citation type="submission" date="2018-11" db="EMBL/GenBank/DDBJ databases">
        <authorList>
            <consortium name="Pathogen Informatics"/>
        </authorList>
    </citation>
    <scope>NUCLEOTIDE SEQUENCE [LARGE SCALE GENOMIC DNA]</scope>
</reference>
<proteinExistence type="predicted"/>
<accession>A0A0N4XYB5</accession>
<evidence type="ECO:0000313" key="2">
    <source>
        <dbReference type="Proteomes" id="UP000271162"/>
    </source>
</evidence>
<protein>
    <submittedName>
        <fullName evidence="3">Succinate dehydrogenase assembly factor 4, mitochondrial</fullName>
    </submittedName>
</protein>
<sequence>MHLSSVLRAVVRGSDGQSIWREASDLRLPVGGKRLSFKQNSLVAFTVFLGFVGYSYVQEEINPDSKWAGD</sequence>
<dbReference type="EMBL" id="UYSL01019959">
    <property type="protein sequence ID" value="VDL71652.1"/>
    <property type="molecule type" value="Genomic_DNA"/>
</dbReference>
<gene>
    <name evidence="1" type="ORF">NBR_LOCUS8063</name>
</gene>
<dbReference type="AlphaFoldDB" id="A0A0N4XYB5"/>
<dbReference type="Proteomes" id="UP000271162">
    <property type="component" value="Unassembled WGS sequence"/>
</dbReference>
<evidence type="ECO:0000313" key="1">
    <source>
        <dbReference type="EMBL" id="VDL71652.1"/>
    </source>
</evidence>
<organism evidence="3">
    <name type="scientific">Nippostrongylus brasiliensis</name>
    <name type="common">Rat hookworm</name>
    <dbReference type="NCBI Taxonomy" id="27835"/>
    <lineage>
        <taxon>Eukaryota</taxon>
        <taxon>Metazoa</taxon>
        <taxon>Ecdysozoa</taxon>
        <taxon>Nematoda</taxon>
        <taxon>Chromadorea</taxon>
        <taxon>Rhabditida</taxon>
        <taxon>Rhabditina</taxon>
        <taxon>Rhabditomorpha</taxon>
        <taxon>Strongyloidea</taxon>
        <taxon>Heligmosomidae</taxon>
        <taxon>Nippostrongylus</taxon>
    </lineage>
</organism>
<dbReference type="OMA" id="FQDEINP"/>
<reference evidence="3" key="1">
    <citation type="submission" date="2017-02" db="UniProtKB">
        <authorList>
            <consortium name="WormBaseParasite"/>
        </authorList>
    </citation>
    <scope>IDENTIFICATION</scope>
</reference>
<keyword evidence="2" id="KW-1185">Reference proteome</keyword>
<dbReference type="WBParaSite" id="NBR_0000806201-mRNA-1">
    <property type="protein sequence ID" value="NBR_0000806201-mRNA-1"/>
    <property type="gene ID" value="NBR_0000806201"/>
</dbReference>